<evidence type="ECO:0000313" key="3">
    <source>
        <dbReference type="EMBL" id="OCK75742.1"/>
    </source>
</evidence>
<feature type="compositionally biased region" description="Polar residues" evidence="1">
    <location>
        <begin position="816"/>
        <end position="826"/>
    </location>
</feature>
<dbReference type="InterPro" id="IPR012337">
    <property type="entry name" value="RNaseH-like_sf"/>
</dbReference>
<name>A0A8E2E1M5_9PEZI</name>
<proteinExistence type="predicted"/>
<dbReference type="PANTHER" id="PTHR28083:SF1">
    <property type="entry name" value="GOOD FOR FULL DBP5 ACTIVITY PROTEIN 2"/>
    <property type="match status" value="1"/>
</dbReference>
<evidence type="ECO:0000313" key="4">
    <source>
        <dbReference type="Proteomes" id="UP000250266"/>
    </source>
</evidence>
<sequence length="826" mass="92469">MQPRSKLDRLRQILQSDLEALPDILAVPSLTLSDDDSIGGVPIPREETPRPKRAQDIHRKGSLLESDTKDRGFPVDKLDNLVSEFDSKFEIDHQQERRIVLVQQPEPDPNVERRFVLVKDAESPWSINENLPPPPAKLPVTTLTCGSLASPLQSFSPILPVSKYPYKFVNQCDSQRIASRFFDRGKFWNREWDLYYVWSYDGSQHLILISEEQLQTLLNEINREFPGVGLKITPYDREQGLAIKFPNHPRLTPRYLGRSSSKVQYDKMASNAPGYSFKIPTELHAPPPDERTLEAFKQMMEDAMELNKAKNKAKCAKRKEQRILQQQNMGKQLKRAQRYLGLRPKREDLLDPLHNPLLSWEDLQKAQQARYEAMRVPPINPDTPPPYPFDSSVVFISVDIEAYERSPRLITEVGISTLDVRDLISMAPGPNGSNWLAQIRTRHFRIREHSHLNNFEFVLGCADKFEFGTSEFISLCDAPAAIASCFKPPYSKPIPDLAGGDEKRNIILLGHDTNQDINYLQQLGYNPLNMSNLVEVLDTATMYRAWKRELNARSLGGILYEFDIPGWNLHNAGNDAHYTVQAMLAIVVCEACMRGEQASKMHDKQKIEKMTEATKNAAQKVHEDAEGWSSAEEGDDGGLPTKVKAEETKNPSVPPSRMNLDGTTSGGENGFGSPNDLGSGDGNAGRGRGHRGNWSDRGRGNNNRPRRGFGRGRGGESGTNHQAGPGRPDGNAMARRRWLRGRGDVATSQTAGQRGESGRRRAAMASPRRGGGGRWRGGGGESESESVTIDTGGREYSRDNPERQTGAHMDVERQMEASTQKGDFIG</sequence>
<protein>
    <recommendedName>
        <fullName evidence="2">Gfd2/YDR514C-like C-terminal domain-containing protein</fullName>
    </recommendedName>
</protein>
<reference evidence="3 4" key="1">
    <citation type="journal article" date="2016" name="Nat. Commun.">
        <title>Ectomycorrhizal ecology is imprinted in the genome of the dominant symbiotic fungus Cenococcum geophilum.</title>
        <authorList>
            <consortium name="DOE Joint Genome Institute"/>
            <person name="Peter M."/>
            <person name="Kohler A."/>
            <person name="Ohm R.A."/>
            <person name="Kuo A."/>
            <person name="Krutzmann J."/>
            <person name="Morin E."/>
            <person name="Arend M."/>
            <person name="Barry K.W."/>
            <person name="Binder M."/>
            <person name="Choi C."/>
            <person name="Clum A."/>
            <person name="Copeland A."/>
            <person name="Grisel N."/>
            <person name="Haridas S."/>
            <person name="Kipfer T."/>
            <person name="LaButti K."/>
            <person name="Lindquist E."/>
            <person name="Lipzen A."/>
            <person name="Maire R."/>
            <person name="Meier B."/>
            <person name="Mihaltcheva S."/>
            <person name="Molinier V."/>
            <person name="Murat C."/>
            <person name="Poggeler S."/>
            <person name="Quandt C.A."/>
            <person name="Sperisen C."/>
            <person name="Tritt A."/>
            <person name="Tisserant E."/>
            <person name="Crous P.W."/>
            <person name="Henrissat B."/>
            <person name="Nehls U."/>
            <person name="Egli S."/>
            <person name="Spatafora J.W."/>
            <person name="Grigoriev I.V."/>
            <person name="Martin F.M."/>
        </authorList>
    </citation>
    <scope>NUCLEOTIDE SEQUENCE [LARGE SCALE GENOMIC DNA]</scope>
    <source>
        <strain evidence="3 4">CBS 459.81</strain>
    </source>
</reference>
<evidence type="ECO:0000259" key="2">
    <source>
        <dbReference type="Pfam" id="PF21762"/>
    </source>
</evidence>
<dbReference type="EMBL" id="KV745279">
    <property type="protein sequence ID" value="OCK75742.1"/>
    <property type="molecule type" value="Genomic_DNA"/>
</dbReference>
<dbReference type="Gene3D" id="3.30.420.10">
    <property type="entry name" value="Ribonuclease H-like superfamily/Ribonuclease H"/>
    <property type="match status" value="1"/>
</dbReference>
<dbReference type="OrthoDB" id="5953249at2759"/>
<dbReference type="InterPro" id="IPR040151">
    <property type="entry name" value="Gfd2/YDR514C-like"/>
</dbReference>
<dbReference type="PANTHER" id="PTHR28083">
    <property type="entry name" value="GOOD FOR FULL DBP5 ACTIVITY PROTEIN 2"/>
    <property type="match status" value="1"/>
</dbReference>
<dbReference type="Proteomes" id="UP000250266">
    <property type="component" value="Unassembled WGS sequence"/>
</dbReference>
<dbReference type="InterPro" id="IPR036397">
    <property type="entry name" value="RNaseH_sf"/>
</dbReference>
<feature type="compositionally biased region" description="Basic and acidic residues" evidence="1">
    <location>
        <begin position="792"/>
        <end position="802"/>
    </location>
</feature>
<feature type="region of interest" description="Disordered" evidence="1">
    <location>
        <begin position="35"/>
        <end position="60"/>
    </location>
</feature>
<organism evidence="3 4">
    <name type="scientific">Lepidopterella palustris CBS 459.81</name>
    <dbReference type="NCBI Taxonomy" id="1314670"/>
    <lineage>
        <taxon>Eukaryota</taxon>
        <taxon>Fungi</taxon>
        <taxon>Dikarya</taxon>
        <taxon>Ascomycota</taxon>
        <taxon>Pezizomycotina</taxon>
        <taxon>Dothideomycetes</taxon>
        <taxon>Pleosporomycetidae</taxon>
        <taxon>Mytilinidiales</taxon>
        <taxon>Argynnaceae</taxon>
        <taxon>Lepidopterella</taxon>
    </lineage>
</organism>
<evidence type="ECO:0000256" key="1">
    <source>
        <dbReference type="SAM" id="MobiDB-lite"/>
    </source>
</evidence>
<accession>A0A8E2E1M5</accession>
<feature type="region of interest" description="Disordered" evidence="1">
    <location>
        <begin position="613"/>
        <end position="826"/>
    </location>
</feature>
<dbReference type="AlphaFoldDB" id="A0A8E2E1M5"/>
<feature type="compositionally biased region" description="Gly residues" evidence="1">
    <location>
        <begin position="769"/>
        <end position="781"/>
    </location>
</feature>
<feature type="domain" description="Gfd2/YDR514C-like C-terminal" evidence="2">
    <location>
        <begin position="394"/>
        <end position="586"/>
    </location>
</feature>
<dbReference type="Pfam" id="PF21762">
    <property type="entry name" value="DEDDh_C"/>
    <property type="match status" value="1"/>
</dbReference>
<dbReference type="InterPro" id="IPR048519">
    <property type="entry name" value="Gfd2/YDR514C-like_C"/>
</dbReference>
<keyword evidence="4" id="KW-1185">Reference proteome</keyword>
<gene>
    <name evidence="3" type="ORF">K432DRAFT_408757</name>
</gene>
<dbReference type="GO" id="GO:0003676">
    <property type="term" value="F:nucleic acid binding"/>
    <property type="evidence" value="ECO:0007669"/>
    <property type="project" value="InterPro"/>
</dbReference>
<dbReference type="SUPFAM" id="SSF53098">
    <property type="entry name" value="Ribonuclease H-like"/>
    <property type="match status" value="1"/>
</dbReference>
<feature type="compositionally biased region" description="Basic and acidic residues" evidence="1">
    <location>
        <begin position="44"/>
        <end position="59"/>
    </location>
</feature>
<dbReference type="GO" id="GO:0005634">
    <property type="term" value="C:nucleus"/>
    <property type="evidence" value="ECO:0007669"/>
    <property type="project" value="TreeGrafter"/>
</dbReference>